<keyword evidence="3" id="KW-0001">2Fe-2S</keyword>
<evidence type="ECO:0000313" key="12">
    <source>
        <dbReference type="EMBL" id="RHA38398.1"/>
    </source>
</evidence>
<evidence type="ECO:0000256" key="6">
    <source>
        <dbReference type="ARBA" id="ARBA00023014"/>
    </source>
</evidence>
<dbReference type="GO" id="GO:0004497">
    <property type="term" value="F:monooxygenase activity"/>
    <property type="evidence" value="ECO:0007669"/>
    <property type="project" value="UniProtKB-ARBA"/>
</dbReference>
<dbReference type="PANTHER" id="PTHR10134">
    <property type="entry name" value="CYTOCHROME B-C1 COMPLEX SUBUNIT RIESKE, MITOCHONDRIAL"/>
    <property type="match status" value="1"/>
</dbReference>
<dbReference type="SUPFAM" id="SSF50022">
    <property type="entry name" value="ISP domain"/>
    <property type="match status" value="1"/>
</dbReference>
<comment type="caution">
    <text evidence="12">The sequence shown here is derived from an EMBL/GenBank/DDBJ whole genome shotgun (WGS) entry which is preliminary data.</text>
</comment>
<keyword evidence="6" id="KW-0411">Iron-sulfur</keyword>
<evidence type="ECO:0000259" key="11">
    <source>
        <dbReference type="PROSITE" id="PS51296"/>
    </source>
</evidence>
<evidence type="ECO:0000256" key="2">
    <source>
        <dbReference type="ARBA" id="ARBA00015816"/>
    </source>
</evidence>
<evidence type="ECO:0000256" key="9">
    <source>
        <dbReference type="ARBA" id="ARBA00034078"/>
    </source>
</evidence>
<comment type="cofactor">
    <cofactor evidence="9">
        <name>[2Fe-2S] cluster</name>
        <dbReference type="ChEBI" id="CHEBI:190135"/>
    </cofactor>
</comment>
<keyword evidence="5" id="KW-0408">Iron</keyword>
<dbReference type="GO" id="GO:0016020">
    <property type="term" value="C:membrane"/>
    <property type="evidence" value="ECO:0007669"/>
    <property type="project" value="InterPro"/>
</dbReference>
<evidence type="ECO:0000256" key="7">
    <source>
        <dbReference type="ARBA" id="ARBA00023157"/>
    </source>
</evidence>
<evidence type="ECO:0000313" key="13">
    <source>
        <dbReference type="Proteomes" id="UP000283374"/>
    </source>
</evidence>
<dbReference type="PROSITE" id="PS51257">
    <property type="entry name" value="PROKAR_LIPOPROTEIN"/>
    <property type="match status" value="1"/>
</dbReference>
<proteinExistence type="predicted"/>
<accession>A0A413RIZ9</accession>
<dbReference type="OrthoDB" id="25106at2"/>
<dbReference type="EMBL" id="QWKP01000214">
    <property type="protein sequence ID" value="RHA38398.1"/>
    <property type="molecule type" value="Genomic_DNA"/>
</dbReference>
<dbReference type="AlphaFoldDB" id="A0A413RIZ9"/>
<comment type="function">
    <text evidence="1">Iron-sulfur subunit of the cytochrome bc1 complex, an essential component of the respiratory electron transport chain required for ATP synthesis. The bc1 complex catalyzes the oxidation of menaquinol and the reduction of cytochrome c in the respiratory chain. The bc1 complex operates through a Q-cycle mechanism that couples electron transfer to generation of the proton gradient that drives ATP synthesis.</text>
</comment>
<feature type="domain" description="Rieske" evidence="11">
    <location>
        <begin position="37"/>
        <end position="129"/>
    </location>
</feature>
<name>A0A413RIZ9_9CELL</name>
<evidence type="ECO:0000256" key="4">
    <source>
        <dbReference type="ARBA" id="ARBA00022723"/>
    </source>
</evidence>
<dbReference type="InterPro" id="IPR036922">
    <property type="entry name" value="Rieske_2Fe-2S_sf"/>
</dbReference>
<reference evidence="12 13" key="1">
    <citation type="submission" date="2018-08" db="EMBL/GenBank/DDBJ databases">
        <title>Cellulomonas rhizosphaerae sp. nov., a novel actinomycete isolated from soil.</title>
        <authorList>
            <person name="Tian Y."/>
        </authorList>
    </citation>
    <scope>NUCLEOTIDE SEQUENCE [LARGE SCALE GENOMIC DNA]</scope>
    <source>
        <strain evidence="12 13">NEAU-TCZ24</strain>
    </source>
</reference>
<keyword evidence="7" id="KW-1015">Disulfide bond</keyword>
<gene>
    <name evidence="12" type="ORF">D1825_14075</name>
</gene>
<dbReference type="PRINTS" id="PR00162">
    <property type="entry name" value="RIESKE"/>
</dbReference>
<organism evidence="12 13">
    <name type="scientific">Cellulomonas rhizosphaerae</name>
    <dbReference type="NCBI Taxonomy" id="2293719"/>
    <lineage>
        <taxon>Bacteria</taxon>
        <taxon>Bacillati</taxon>
        <taxon>Actinomycetota</taxon>
        <taxon>Actinomycetes</taxon>
        <taxon>Micrococcales</taxon>
        <taxon>Cellulomonadaceae</taxon>
        <taxon>Cellulomonas</taxon>
    </lineage>
</organism>
<sequence>MLTRAGVVTAAAAGVAVLAACGGGGSDTPAATQAADGSLAKVADIPVGGALSVTSGSDKLLLVQATAGAVTAYSSICPHQGCTVVPGNGELDCPCHGSRFDLTGAVLAGPATEGLSPFDVHVDGDAVFAGKA</sequence>
<dbReference type="PROSITE" id="PS51296">
    <property type="entry name" value="RIESKE"/>
    <property type="match status" value="1"/>
</dbReference>
<dbReference type="GO" id="GO:0046872">
    <property type="term" value="F:metal ion binding"/>
    <property type="evidence" value="ECO:0007669"/>
    <property type="project" value="UniProtKB-KW"/>
</dbReference>
<keyword evidence="10" id="KW-0732">Signal</keyword>
<evidence type="ECO:0000256" key="10">
    <source>
        <dbReference type="SAM" id="SignalP"/>
    </source>
</evidence>
<dbReference type="CDD" id="cd03467">
    <property type="entry name" value="Rieske"/>
    <property type="match status" value="1"/>
</dbReference>
<dbReference type="Gene3D" id="2.102.10.10">
    <property type="entry name" value="Rieske [2Fe-2S] iron-sulphur domain"/>
    <property type="match status" value="1"/>
</dbReference>
<dbReference type="InterPro" id="IPR005805">
    <property type="entry name" value="Rieske_Fe-S_prot_C"/>
</dbReference>
<dbReference type="RefSeq" id="WP_118768043.1">
    <property type="nucleotide sequence ID" value="NZ_QWKP01000214.1"/>
</dbReference>
<evidence type="ECO:0000256" key="1">
    <source>
        <dbReference type="ARBA" id="ARBA00002494"/>
    </source>
</evidence>
<protein>
    <recommendedName>
        <fullName evidence="2">Cytochrome bc1 complex Rieske iron-sulfur subunit</fullName>
    </recommendedName>
    <alternativeName>
        <fullName evidence="8">Cytochrome bc1 reductase complex subunit QcrA</fullName>
    </alternativeName>
</protein>
<evidence type="ECO:0000256" key="5">
    <source>
        <dbReference type="ARBA" id="ARBA00023004"/>
    </source>
</evidence>
<keyword evidence="13" id="KW-1185">Reference proteome</keyword>
<dbReference type="InterPro" id="IPR014349">
    <property type="entry name" value="Rieske_Fe-S_prot"/>
</dbReference>
<dbReference type="GO" id="GO:0051537">
    <property type="term" value="F:2 iron, 2 sulfur cluster binding"/>
    <property type="evidence" value="ECO:0007669"/>
    <property type="project" value="UniProtKB-KW"/>
</dbReference>
<evidence type="ECO:0000256" key="3">
    <source>
        <dbReference type="ARBA" id="ARBA00022714"/>
    </source>
</evidence>
<dbReference type="InterPro" id="IPR017941">
    <property type="entry name" value="Rieske_2Fe-2S"/>
</dbReference>
<keyword evidence="4" id="KW-0479">Metal-binding</keyword>
<dbReference type="GO" id="GO:0016705">
    <property type="term" value="F:oxidoreductase activity, acting on paired donors, with incorporation or reduction of molecular oxygen"/>
    <property type="evidence" value="ECO:0007669"/>
    <property type="project" value="UniProtKB-ARBA"/>
</dbReference>
<dbReference type="Pfam" id="PF00355">
    <property type="entry name" value="Rieske"/>
    <property type="match status" value="1"/>
</dbReference>
<dbReference type="Proteomes" id="UP000283374">
    <property type="component" value="Unassembled WGS sequence"/>
</dbReference>
<feature type="signal peptide" evidence="10">
    <location>
        <begin position="1"/>
        <end position="19"/>
    </location>
</feature>
<feature type="chain" id="PRO_5039390411" description="Cytochrome bc1 complex Rieske iron-sulfur subunit" evidence="10">
    <location>
        <begin position="20"/>
        <end position="132"/>
    </location>
</feature>
<evidence type="ECO:0000256" key="8">
    <source>
        <dbReference type="ARBA" id="ARBA00029586"/>
    </source>
</evidence>